<dbReference type="AlphaFoldDB" id="A0A2R7Y3I5"/>
<gene>
    <name evidence="1" type="ORF">B9J98_04480</name>
</gene>
<dbReference type="Gene3D" id="3.40.50.1000">
    <property type="entry name" value="HAD superfamily/HAD-like"/>
    <property type="match status" value="1"/>
</dbReference>
<comment type="caution">
    <text evidence="1">The sequence shown here is derived from an EMBL/GenBank/DDBJ whole genome shotgun (WGS) entry which is preliminary data.</text>
</comment>
<accession>A0A2R7Y3I5</accession>
<name>A0A2R7Y3I5_9ARCH</name>
<evidence type="ECO:0000313" key="1">
    <source>
        <dbReference type="EMBL" id="PUA32111.1"/>
    </source>
</evidence>
<sequence length="252" mass="28115">MRLSGIFADYDGTLAPKDVTRAESKPLDGILQSVDGIRERGKFAVVSTKDFWFLASRLPRVDAIGCIGGIEVVVGDRAWVRRGVLKKLERVCELFDASARMIADPEVVFEVKSLRNGMAAGLCIDWRHARPPAEDVVERIKEAAIGFGLYFEKYEHEPFLDVFPARPDKGAAVSFIKDFLRMDGPIMYIGDSRADNPAFRVADVSVGVVHGREAPALECQYFIRFEEVPRLLSELVNLGLDFDPSRLPLSRV</sequence>
<reference evidence="1 2" key="1">
    <citation type="submission" date="2017-04" db="EMBL/GenBank/DDBJ databases">
        <title>Draft Aigarchaeota genome from a New Zealand hot spring.</title>
        <authorList>
            <person name="Reysenbach A.-L."/>
            <person name="Donaho J.A."/>
            <person name="Gerhart J."/>
            <person name="Kelley J.F."/>
            <person name="Kouba K."/>
            <person name="Podar M."/>
            <person name="Stott M."/>
        </authorList>
    </citation>
    <scope>NUCLEOTIDE SEQUENCE [LARGE SCALE GENOMIC DNA]</scope>
    <source>
        <strain evidence="1">NZ13_MG1</strain>
    </source>
</reference>
<evidence type="ECO:0000313" key="2">
    <source>
        <dbReference type="Proteomes" id="UP000244066"/>
    </source>
</evidence>
<dbReference type="SUPFAM" id="SSF56784">
    <property type="entry name" value="HAD-like"/>
    <property type="match status" value="1"/>
</dbReference>
<dbReference type="Gene3D" id="3.30.70.1020">
    <property type="entry name" value="Trehalose-6-phosphate phosphatase related protein, domain 2"/>
    <property type="match status" value="1"/>
</dbReference>
<dbReference type="NCBIfam" id="TIGR01484">
    <property type="entry name" value="HAD-SF-IIB"/>
    <property type="match status" value="1"/>
</dbReference>
<proteinExistence type="predicted"/>
<protein>
    <submittedName>
        <fullName evidence="1">Uncharacterized protein</fullName>
    </submittedName>
</protein>
<organism evidence="1 2">
    <name type="scientific">Candidatus Terraquivivens tikiterensis</name>
    <dbReference type="NCBI Taxonomy" id="1980982"/>
    <lineage>
        <taxon>Archaea</taxon>
        <taxon>Nitrososphaerota</taxon>
        <taxon>Candidatus Wolframiiraptoraceae</taxon>
        <taxon>Candidatus Terraquivivens</taxon>
    </lineage>
</organism>
<dbReference type="Proteomes" id="UP000244066">
    <property type="component" value="Unassembled WGS sequence"/>
</dbReference>
<dbReference type="InterPro" id="IPR036412">
    <property type="entry name" value="HAD-like_sf"/>
</dbReference>
<dbReference type="EMBL" id="NDWU01000009">
    <property type="protein sequence ID" value="PUA32111.1"/>
    <property type="molecule type" value="Genomic_DNA"/>
</dbReference>
<dbReference type="InterPro" id="IPR023214">
    <property type="entry name" value="HAD_sf"/>
</dbReference>
<dbReference type="InterPro" id="IPR006379">
    <property type="entry name" value="HAD-SF_hydro_IIB"/>
</dbReference>